<sequence>MPKACDDRAKLTRWLKEETVVAADSPNYARKLGIEKNQVVQELGWDEDTDDDIRFDIEDASGSELLDEDAEEVVDVVLLWWRDDDGDLVDRLMDAITPLAEDGVVWVVTPKTGHPGHVRPADIAESAPTAGLVQTSSANLGDWIASRLVQPKSKSAPRR</sequence>
<dbReference type="EMBL" id="AP022610">
    <property type="protein sequence ID" value="BBZ29212.1"/>
    <property type="molecule type" value="Genomic_DNA"/>
</dbReference>
<proteinExistence type="predicted"/>
<dbReference type="KEGG" id="mmag:MMAD_35070"/>
<evidence type="ECO:0000313" key="1">
    <source>
        <dbReference type="EMBL" id="BBZ29212.1"/>
    </source>
</evidence>
<gene>
    <name evidence="1" type="ORF">MMAD_35070</name>
</gene>
<dbReference type="Pfam" id="PF11253">
    <property type="entry name" value="DUF3052"/>
    <property type="match status" value="1"/>
</dbReference>
<keyword evidence="2" id="KW-1185">Reference proteome</keyword>
<evidence type="ECO:0008006" key="3">
    <source>
        <dbReference type="Google" id="ProtNLM"/>
    </source>
</evidence>
<evidence type="ECO:0000313" key="2">
    <source>
        <dbReference type="Proteomes" id="UP000466517"/>
    </source>
</evidence>
<accession>A0A7I7XJ16</accession>
<name>A0A7I7XJ16_9MYCO</name>
<reference evidence="1 2" key="1">
    <citation type="journal article" date="2019" name="Emerg. Microbes Infect.">
        <title>Comprehensive subspecies identification of 175 nontuberculous mycobacteria species based on 7547 genomic profiles.</title>
        <authorList>
            <person name="Matsumoto Y."/>
            <person name="Kinjo T."/>
            <person name="Motooka D."/>
            <person name="Nabeya D."/>
            <person name="Jung N."/>
            <person name="Uechi K."/>
            <person name="Horii T."/>
            <person name="Iida T."/>
            <person name="Fujita J."/>
            <person name="Nakamura S."/>
        </authorList>
    </citation>
    <scope>NUCLEOTIDE SEQUENCE [LARGE SCALE GENOMIC DNA]</scope>
    <source>
        <strain evidence="1 2">JCM 13574</strain>
    </source>
</reference>
<dbReference type="Proteomes" id="UP000466517">
    <property type="component" value="Chromosome"/>
</dbReference>
<organism evidence="1 2">
    <name type="scientific">Mycolicibacterium madagascariense</name>
    <dbReference type="NCBI Taxonomy" id="212765"/>
    <lineage>
        <taxon>Bacteria</taxon>
        <taxon>Bacillati</taxon>
        <taxon>Actinomycetota</taxon>
        <taxon>Actinomycetes</taxon>
        <taxon>Mycobacteriales</taxon>
        <taxon>Mycobacteriaceae</taxon>
        <taxon>Mycolicibacterium</taxon>
    </lineage>
</organism>
<dbReference type="InterPro" id="IPR021412">
    <property type="entry name" value="DUF3052"/>
</dbReference>
<protein>
    <recommendedName>
        <fullName evidence="3">DUF3052 domain-containing protein</fullName>
    </recommendedName>
</protein>
<dbReference type="AlphaFoldDB" id="A0A7I7XJ16"/>